<feature type="region of interest" description="Disordered" evidence="1">
    <location>
        <begin position="226"/>
        <end position="268"/>
    </location>
</feature>
<dbReference type="OrthoDB" id="3512845at2759"/>
<sequence>MSALTVLRGYAQKSDPNTLPLSIRLTHTTDTLTVFDAYPKSIFHFLVLPRIVPPLTASNLSNLRSLLKCDKNLARKVLEKLNRDAQGVRAMIEDEMVKRYGFKWGIWTGFHAIPSMEHLHLHVLSNDLCSPAMKKKKHYNSFHPSHGFFLPLEDVLNWFDAHESYFSTQGTGQERRFEENFLITLQISRLWPSQYDPMLKEPLVCWRCYKELKNIPTLKAHLQTEWDDEAKREKARVERKRKRDDEVNAENASGDTNRVAKKRDTASP</sequence>
<dbReference type="STRING" id="599839.J4IA73"/>
<evidence type="ECO:0000259" key="2">
    <source>
        <dbReference type="Pfam" id="PF16278"/>
    </source>
</evidence>
<keyword evidence="4" id="KW-1185">Reference proteome</keyword>
<dbReference type="Proteomes" id="UP000006352">
    <property type="component" value="Unassembled WGS sequence"/>
</dbReference>
<dbReference type="InterPro" id="IPR036265">
    <property type="entry name" value="HIT-like_sf"/>
</dbReference>
<dbReference type="HOGENOM" id="CLU_066882_1_1_1"/>
<dbReference type="InterPro" id="IPR032566">
    <property type="entry name" value="Znf-C2HE"/>
</dbReference>
<dbReference type="GO" id="GO:1990165">
    <property type="term" value="F:single-strand break-containing DNA binding"/>
    <property type="evidence" value="ECO:0007669"/>
    <property type="project" value="TreeGrafter"/>
</dbReference>
<accession>J4IA73</accession>
<dbReference type="GO" id="GO:0003725">
    <property type="term" value="F:double-stranded RNA binding"/>
    <property type="evidence" value="ECO:0007669"/>
    <property type="project" value="TreeGrafter"/>
</dbReference>
<dbReference type="Gene3D" id="3.30.428.10">
    <property type="entry name" value="HIT-like"/>
    <property type="match status" value="1"/>
</dbReference>
<dbReference type="GO" id="GO:0003697">
    <property type="term" value="F:single-stranded DNA binding"/>
    <property type="evidence" value="ECO:0007669"/>
    <property type="project" value="TreeGrafter"/>
</dbReference>
<gene>
    <name evidence="3" type="ORF">FIBRA_04509</name>
</gene>
<feature type="domain" description="Aprataxin C2HE/C2H2/C2HC zinc finger" evidence="2">
    <location>
        <begin position="146"/>
        <end position="227"/>
    </location>
</feature>
<evidence type="ECO:0000256" key="1">
    <source>
        <dbReference type="SAM" id="MobiDB-lite"/>
    </source>
</evidence>
<dbReference type="GO" id="GO:0030983">
    <property type="term" value="F:mismatched DNA binding"/>
    <property type="evidence" value="ECO:0007669"/>
    <property type="project" value="TreeGrafter"/>
</dbReference>
<dbReference type="InParanoid" id="J4IA73"/>
<dbReference type="RefSeq" id="XP_012181694.1">
    <property type="nucleotide sequence ID" value="XM_012326304.1"/>
</dbReference>
<dbReference type="PANTHER" id="PTHR12486">
    <property type="entry name" value="APRATAXIN-RELATED"/>
    <property type="match status" value="1"/>
</dbReference>
<dbReference type="Pfam" id="PF16278">
    <property type="entry name" value="zf-C2HE"/>
    <property type="match status" value="1"/>
</dbReference>
<dbReference type="GO" id="GO:0033699">
    <property type="term" value="F:DNA 5'-adenosine monophosphate hydrolase activity"/>
    <property type="evidence" value="ECO:0007669"/>
    <property type="project" value="TreeGrafter"/>
</dbReference>
<dbReference type="Pfam" id="PF11969">
    <property type="entry name" value="DcpS_C"/>
    <property type="match status" value="1"/>
</dbReference>
<name>J4IA73_9APHY</name>
<dbReference type="SUPFAM" id="SSF54197">
    <property type="entry name" value="HIT-like"/>
    <property type="match status" value="1"/>
</dbReference>
<dbReference type="GO" id="GO:0000012">
    <property type="term" value="P:single strand break repair"/>
    <property type="evidence" value="ECO:0007669"/>
    <property type="project" value="TreeGrafter"/>
</dbReference>
<dbReference type="GO" id="GO:0005634">
    <property type="term" value="C:nucleus"/>
    <property type="evidence" value="ECO:0007669"/>
    <property type="project" value="TreeGrafter"/>
</dbReference>
<proteinExistence type="predicted"/>
<dbReference type="EMBL" id="HE797078">
    <property type="protein sequence ID" value="CCM02411.1"/>
    <property type="molecule type" value="Genomic_DNA"/>
</dbReference>
<evidence type="ECO:0000313" key="3">
    <source>
        <dbReference type="EMBL" id="CCM02411.1"/>
    </source>
</evidence>
<dbReference type="PANTHER" id="PTHR12486:SF4">
    <property type="entry name" value="APRATAXIN"/>
    <property type="match status" value="1"/>
</dbReference>
<dbReference type="GeneID" id="24097322"/>
<evidence type="ECO:0000313" key="4">
    <source>
        <dbReference type="Proteomes" id="UP000006352"/>
    </source>
</evidence>
<organism evidence="3 4">
    <name type="scientific">Fibroporia radiculosa</name>
    <dbReference type="NCBI Taxonomy" id="599839"/>
    <lineage>
        <taxon>Eukaryota</taxon>
        <taxon>Fungi</taxon>
        <taxon>Dikarya</taxon>
        <taxon>Basidiomycota</taxon>
        <taxon>Agaricomycotina</taxon>
        <taxon>Agaricomycetes</taxon>
        <taxon>Polyporales</taxon>
        <taxon>Fibroporiaceae</taxon>
        <taxon>Fibroporia</taxon>
    </lineage>
</organism>
<dbReference type="FunCoup" id="J4IA73">
    <property type="interactions" value="387"/>
</dbReference>
<dbReference type="AlphaFoldDB" id="J4IA73"/>
<protein>
    <recommendedName>
        <fullName evidence="2">Aprataxin C2HE/C2H2/C2HC zinc finger domain-containing protein</fullName>
    </recommendedName>
</protein>
<reference evidence="3 4" key="1">
    <citation type="journal article" date="2012" name="Appl. Environ. Microbiol.">
        <title>Short-read sequencing for genomic analysis of the brown rot fungus Fibroporia radiculosa.</title>
        <authorList>
            <person name="Tang J.D."/>
            <person name="Perkins A.D."/>
            <person name="Sonstegard T.S."/>
            <person name="Schroeder S.G."/>
            <person name="Burgess S.C."/>
            <person name="Diehl S.V."/>
        </authorList>
    </citation>
    <scope>NUCLEOTIDE SEQUENCE [LARGE SCALE GENOMIC DNA]</scope>
    <source>
        <strain evidence="3 4">TFFH 294</strain>
    </source>
</reference>